<proteinExistence type="predicted"/>
<sequence>MAGGLVAGDEQEDELRAQLDIGEASPVHLGAEQSRDEVVLRLGASGGNERVDVGHELRVGAGDAFASLVAVLRGVGALHDLVGPCGPQPEVLGWRAQQVRDHVVRYRHHVLADEVDRPVFGQQRVEQFVAQRGTERLNSADAVRGDGGVDDSANLAVPGLGDLAD</sequence>
<evidence type="ECO:0000313" key="1">
    <source>
        <dbReference type="EMBL" id="CAB4836548.1"/>
    </source>
</evidence>
<gene>
    <name evidence="1" type="ORF">UFOPK3139_02992</name>
</gene>
<name>A0A6J7AW92_9ZZZZ</name>
<dbReference type="AlphaFoldDB" id="A0A6J7AW92"/>
<accession>A0A6J7AW92</accession>
<protein>
    <submittedName>
        <fullName evidence="1">Unannotated protein</fullName>
    </submittedName>
</protein>
<dbReference type="EMBL" id="CAFABA010000193">
    <property type="protein sequence ID" value="CAB4836548.1"/>
    <property type="molecule type" value="Genomic_DNA"/>
</dbReference>
<organism evidence="1">
    <name type="scientific">freshwater metagenome</name>
    <dbReference type="NCBI Taxonomy" id="449393"/>
    <lineage>
        <taxon>unclassified sequences</taxon>
        <taxon>metagenomes</taxon>
        <taxon>ecological metagenomes</taxon>
    </lineage>
</organism>
<reference evidence="1" key="1">
    <citation type="submission" date="2020-05" db="EMBL/GenBank/DDBJ databases">
        <authorList>
            <person name="Chiriac C."/>
            <person name="Salcher M."/>
            <person name="Ghai R."/>
            <person name="Kavagutti S V."/>
        </authorList>
    </citation>
    <scope>NUCLEOTIDE SEQUENCE</scope>
</reference>